<sequence>MKFFAGVTSVALLLPVLTGAVQLQYDNHYDDAGASLNTVACSDGVNGLETRFGFKTFGDIPQFPHIGAAAAVEGWNSVNCGTCYKLSYTNGNGKTTSIHMLAVDHAGTGFNVAQAAMDELTGGQAVALGRVDVTSKQVNIKNCGL</sequence>
<comment type="similarity">
    <text evidence="2">Belongs to the cerato-platanin family.</text>
</comment>
<gene>
    <name evidence="5" type="ORF">D9758_011424</name>
</gene>
<dbReference type="Proteomes" id="UP000559256">
    <property type="component" value="Unassembled WGS sequence"/>
</dbReference>
<reference evidence="5 6" key="1">
    <citation type="journal article" date="2020" name="ISME J.">
        <title>Uncovering the hidden diversity of litter-decomposition mechanisms in mushroom-forming fungi.</title>
        <authorList>
            <person name="Floudas D."/>
            <person name="Bentzer J."/>
            <person name="Ahren D."/>
            <person name="Johansson T."/>
            <person name="Persson P."/>
            <person name="Tunlid A."/>
        </authorList>
    </citation>
    <scope>NUCLEOTIDE SEQUENCE [LARGE SCALE GENOMIC DNA]</scope>
    <source>
        <strain evidence="5 6">CBS 291.85</strain>
    </source>
</reference>
<dbReference type="AlphaFoldDB" id="A0A8H5FQY1"/>
<evidence type="ECO:0000313" key="6">
    <source>
        <dbReference type="Proteomes" id="UP000559256"/>
    </source>
</evidence>
<dbReference type="CDD" id="cd22778">
    <property type="entry name" value="DPBB_CEPL-like"/>
    <property type="match status" value="1"/>
</dbReference>
<evidence type="ECO:0000313" key="5">
    <source>
        <dbReference type="EMBL" id="KAF5345884.1"/>
    </source>
</evidence>
<evidence type="ECO:0000256" key="1">
    <source>
        <dbReference type="ARBA" id="ARBA00004613"/>
    </source>
</evidence>
<organism evidence="5 6">
    <name type="scientific">Tetrapyrgos nigripes</name>
    <dbReference type="NCBI Taxonomy" id="182062"/>
    <lineage>
        <taxon>Eukaryota</taxon>
        <taxon>Fungi</taxon>
        <taxon>Dikarya</taxon>
        <taxon>Basidiomycota</taxon>
        <taxon>Agaricomycotina</taxon>
        <taxon>Agaricomycetes</taxon>
        <taxon>Agaricomycetidae</taxon>
        <taxon>Agaricales</taxon>
        <taxon>Marasmiineae</taxon>
        <taxon>Marasmiaceae</taxon>
        <taxon>Tetrapyrgos</taxon>
    </lineage>
</organism>
<dbReference type="EMBL" id="JAACJM010000107">
    <property type="protein sequence ID" value="KAF5345884.1"/>
    <property type="molecule type" value="Genomic_DNA"/>
</dbReference>
<dbReference type="Gene3D" id="2.40.40.10">
    <property type="entry name" value="RlpA-like domain"/>
    <property type="match status" value="1"/>
</dbReference>
<keyword evidence="4" id="KW-0732">Signal</keyword>
<dbReference type="InterPro" id="IPR036908">
    <property type="entry name" value="RlpA-like_sf"/>
</dbReference>
<dbReference type="SUPFAM" id="SSF50685">
    <property type="entry name" value="Barwin-like endoglucanases"/>
    <property type="match status" value="1"/>
</dbReference>
<evidence type="ECO:0000256" key="4">
    <source>
        <dbReference type="SAM" id="SignalP"/>
    </source>
</evidence>
<keyword evidence="3" id="KW-0964">Secreted</keyword>
<evidence type="ECO:0000256" key="3">
    <source>
        <dbReference type="ARBA" id="ARBA00022525"/>
    </source>
</evidence>
<evidence type="ECO:0000256" key="2">
    <source>
        <dbReference type="ARBA" id="ARBA00010421"/>
    </source>
</evidence>
<feature type="chain" id="PRO_5034008771" evidence="4">
    <location>
        <begin position="21"/>
        <end position="145"/>
    </location>
</feature>
<keyword evidence="6" id="KW-1185">Reference proteome</keyword>
<dbReference type="InterPro" id="IPR010829">
    <property type="entry name" value="Cerato-platanin"/>
</dbReference>
<name>A0A8H5FQY1_9AGAR</name>
<feature type="signal peptide" evidence="4">
    <location>
        <begin position="1"/>
        <end position="20"/>
    </location>
</feature>
<protein>
    <submittedName>
        <fullName evidence="5">Uncharacterized protein</fullName>
    </submittedName>
</protein>
<dbReference type="Pfam" id="PF07249">
    <property type="entry name" value="Cerato-platanin"/>
    <property type="match status" value="1"/>
</dbReference>
<dbReference type="GO" id="GO:0005576">
    <property type="term" value="C:extracellular region"/>
    <property type="evidence" value="ECO:0007669"/>
    <property type="project" value="UniProtKB-SubCell"/>
</dbReference>
<dbReference type="OrthoDB" id="4898945at2759"/>
<comment type="subcellular location">
    <subcellularLocation>
        <location evidence="1">Secreted</location>
    </subcellularLocation>
</comment>
<comment type="caution">
    <text evidence="5">The sequence shown here is derived from an EMBL/GenBank/DDBJ whole genome shotgun (WGS) entry which is preliminary data.</text>
</comment>
<accession>A0A8H5FQY1</accession>
<proteinExistence type="inferred from homology"/>